<comment type="subcellular location">
    <subcellularLocation>
        <location evidence="1">Nucleus</location>
    </subcellularLocation>
</comment>
<feature type="domain" description="HSF-type DNA-binding" evidence="10">
    <location>
        <begin position="181"/>
        <end position="205"/>
    </location>
</feature>
<comment type="similarity">
    <text evidence="8">Belongs to the HSF family. Class A subfamily.</text>
</comment>
<feature type="region of interest" description="Disordered" evidence="9">
    <location>
        <begin position="1"/>
        <end position="20"/>
    </location>
</feature>
<dbReference type="Pfam" id="PF00447">
    <property type="entry name" value="HSF_DNA-bind"/>
    <property type="match status" value="1"/>
</dbReference>
<evidence type="ECO:0000256" key="1">
    <source>
        <dbReference type="ARBA" id="ARBA00004123"/>
    </source>
</evidence>
<dbReference type="PROSITE" id="PS00434">
    <property type="entry name" value="HSF_DOMAIN"/>
    <property type="match status" value="1"/>
</dbReference>
<evidence type="ECO:0000259" key="10">
    <source>
        <dbReference type="PROSITE" id="PS00434"/>
    </source>
</evidence>
<gene>
    <name evidence="11" type="ORF">FSB_LOCUS54707</name>
</gene>
<dbReference type="GO" id="GO:0034605">
    <property type="term" value="P:cellular response to heat"/>
    <property type="evidence" value="ECO:0007669"/>
    <property type="project" value="TreeGrafter"/>
</dbReference>
<evidence type="ECO:0000256" key="2">
    <source>
        <dbReference type="ARBA" id="ARBA00022553"/>
    </source>
</evidence>
<keyword evidence="7" id="KW-0539">Nucleus</keyword>
<proteinExistence type="inferred from homology"/>
<evidence type="ECO:0000256" key="6">
    <source>
        <dbReference type="ARBA" id="ARBA00023163"/>
    </source>
</evidence>
<evidence type="ECO:0000256" key="7">
    <source>
        <dbReference type="ARBA" id="ARBA00023242"/>
    </source>
</evidence>
<dbReference type="InterPro" id="IPR036388">
    <property type="entry name" value="WH-like_DNA-bd_sf"/>
</dbReference>
<dbReference type="GO" id="GO:0006357">
    <property type="term" value="P:regulation of transcription by RNA polymerase II"/>
    <property type="evidence" value="ECO:0007669"/>
    <property type="project" value="TreeGrafter"/>
</dbReference>
<dbReference type="Gene3D" id="1.10.10.10">
    <property type="entry name" value="Winged helix-like DNA-binding domain superfamily/Winged helix DNA-binding domain"/>
    <property type="match status" value="1"/>
</dbReference>
<keyword evidence="5" id="KW-0238">DNA-binding</keyword>
<keyword evidence="2" id="KW-0597">Phosphoprotein</keyword>
<feature type="region of interest" description="Disordered" evidence="9">
    <location>
        <begin position="41"/>
        <end position="140"/>
    </location>
</feature>
<dbReference type="PANTHER" id="PTHR10015:SF298">
    <property type="entry name" value="HEAT STRESS TRANSCRIPTION FACTOR A-9"/>
    <property type="match status" value="1"/>
</dbReference>
<reference evidence="11" key="1">
    <citation type="submission" date="2018-02" db="EMBL/GenBank/DDBJ databases">
        <authorList>
            <person name="Cohen D.B."/>
            <person name="Kent A.D."/>
        </authorList>
    </citation>
    <scope>NUCLEOTIDE SEQUENCE</scope>
</reference>
<evidence type="ECO:0000256" key="3">
    <source>
        <dbReference type="ARBA" id="ARBA00023015"/>
    </source>
</evidence>
<dbReference type="SMART" id="SM00415">
    <property type="entry name" value="HSF"/>
    <property type="match status" value="1"/>
</dbReference>
<sequence length="480" mass="54143">MVTESDDFYRGGGVGGGDTIVSFPKLTEEVKKPMKELQVTIKLEQEEEEEVPEETSPIHHIPANSGGGVPDQGGSSSSTEPVVQEEALNDTAPPTPTMAKETEAINIKEEEEEEEEEEDDEDEENSLPKPMEGLHEQGPPPFLKKIFEMVEDPGTDTVVSWSETKDSFIVWDEHVFAGELLPRYFKHKNFSSFIRQLNTYGFKKIDTDKWKFANEGFQSGKRHLLKNIKRRSRFSKQDQGVVSFNLRKPGLDTELESLRNDQNVLEVEILKLRQQQEDSQNQFTAVEDRIRCAECRQQQMLLFLTRVTKSPNFVQQLIQKRKLKRELNGGEISKKRRLLANQGHESLFESIDTNQSVNGRNQVQGDLVTALTDILQEGVDTRPLQTPFPAPMDDVLCSPLQDQKVNVMSGTSTPPEMSSVYNVMSEKLLGDNLIVDENMTMNDSKFYSELEDLIAKPTDWGGFASGQLVEQTAGYIGPVP</sequence>
<protein>
    <recommendedName>
        <fullName evidence="10">HSF-type DNA-binding domain-containing protein</fullName>
    </recommendedName>
</protein>
<dbReference type="GO" id="GO:0003700">
    <property type="term" value="F:DNA-binding transcription factor activity"/>
    <property type="evidence" value="ECO:0007669"/>
    <property type="project" value="InterPro"/>
</dbReference>
<dbReference type="SUPFAM" id="SSF46785">
    <property type="entry name" value="Winged helix' DNA-binding domain"/>
    <property type="match status" value="1"/>
</dbReference>
<feature type="compositionally biased region" description="Acidic residues" evidence="9">
    <location>
        <begin position="109"/>
        <end position="125"/>
    </location>
</feature>
<evidence type="ECO:0000256" key="8">
    <source>
        <dbReference type="ARBA" id="ARBA00061350"/>
    </source>
</evidence>
<dbReference type="PANTHER" id="PTHR10015">
    <property type="entry name" value="HEAT SHOCK TRANSCRIPTION FACTOR"/>
    <property type="match status" value="1"/>
</dbReference>
<keyword evidence="6" id="KW-0804">Transcription</keyword>
<evidence type="ECO:0000256" key="5">
    <source>
        <dbReference type="ARBA" id="ARBA00023125"/>
    </source>
</evidence>
<organism evidence="11">
    <name type="scientific">Fagus sylvatica</name>
    <name type="common">Beechnut</name>
    <dbReference type="NCBI Taxonomy" id="28930"/>
    <lineage>
        <taxon>Eukaryota</taxon>
        <taxon>Viridiplantae</taxon>
        <taxon>Streptophyta</taxon>
        <taxon>Embryophyta</taxon>
        <taxon>Tracheophyta</taxon>
        <taxon>Spermatophyta</taxon>
        <taxon>Magnoliopsida</taxon>
        <taxon>eudicotyledons</taxon>
        <taxon>Gunneridae</taxon>
        <taxon>Pentapetalae</taxon>
        <taxon>rosids</taxon>
        <taxon>fabids</taxon>
        <taxon>Fagales</taxon>
        <taxon>Fagaceae</taxon>
        <taxon>Fagus</taxon>
    </lineage>
</organism>
<evidence type="ECO:0000256" key="4">
    <source>
        <dbReference type="ARBA" id="ARBA00023016"/>
    </source>
</evidence>
<evidence type="ECO:0000256" key="9">
    <source>
        <dbReference type="SAM" id="MobiDB-lite"/>
    </source>
</evidence>
<dbReference type="AlphaFoldDB" id="A0A2N9IR31"/>
<dbReference type="GO" id="GO:0000978">
    <property type="term" value="F:RNA polymerase II cis-regulatory region sequence-specific DNA binding"/>
    <property type="evidence" value="ECO:0007669"/>
    <property type="project" value="TreeGrafter"/>
</dbReference>
<keyword evidence="3" id="KW-0805">Transcription regulation</keyword>
<name>A0A2N9IR31_FAGSY</name>
<dbReference type="InterPro" id="IPR000232">
    <property type="entry name" value="HSF_DNA-bd"/>
</dbReference>
<evidence type="ECO:0000313" key="11">
    <source>
        <dbReference type="EMBL" id="SPD26825.1"/>
    </source>
</evidence>
<dbReference type="EMBL" id="OIVN01006167">
    <property type="protein sequence ID" value="SPD26825.1"/>
    <property type="molecule type" value="Genomic_DNA"/>
</dbReference>
<dbReference type="GO" id="GO:0005634">
    <property type="term" value="C:nucleus"/>
    <property type="evidence" value="ECO:0007669"/>
    <property type="project" value="UniProtKB-SubCell"/>
</dbReference>
<dbReference type="FunFam" id="1.10.10.10:FF:000057">
    <property type="entry name" value="Heat shock transcription factor 1"/>
    <property type="match status" value="1"/>
</dbReference>
<keyword evidence="4" id="KW-0346">Stress response</keyword>
<dbReference type="InterPro" id="IPR036390">
    <property type="entry name" value="WH_DNA-bd_sf"/>
</dbReference>
<accession>A0A2N9IR31</accession>
<dbReference type="PRINTS" id="PR00056">
    <property type="entry name" value="HSFDOMAIN"/>
</dbReference>